<evidence type="ECO:0000313" key="2">
    <source>
        <dbReference type="EMBL" id="GLO66538.1"/>
    </source>
</evidence>
<proteinExistence type="inferred from homology"/>
<keyword evidence="3" id="KW-1185">Reference proteome</keyword>
<accession>A0ABQ5TLN7</accession>
<sequence>MSEQPLLEVSDQNELGKVEIAPEVLEVIAGIAATEIPGVYAMRGNFASGVAERFGKKSHSKGVKVELKEDGVSIDIYVILKFGQPIPKVAQDLQTNIRQTIFSMTAIDLQEINVHVVGIHMEDEVEDSE</sequence>
<dbReference type="RefSeq" id="WP_017796998.1">
    <property type="nucleotide sequence ID" value="NZ_BSKO01000001.1"/>
</dbReference>
<gene>
    <name evidence="2" type="primary">yqhY</name>
    <name evidence="2" type="ORF">MACH08_23220</name>
</gene>
<name>A0ABQ5TLN7_9BACI</name>
<organism evidence="2 3">
    <name type="scientific">Oceanobacillus kimchii</name>
    <dbReference type="NCBI Taxonomy" id="746691"/>
    <lineage>
        <taxon>Bacteria</taxon>
        <taxon>Bacillati</taxon>
        <taxon>Bacillota</taxon>
        <taxon>Bacilli</taxon>
        <taxon>Bacillales</taxon>
        <taxon>Bacillaceae</taxon>
        <taxon>Oceanobacillus</taxon>
    </lineage>
</organism>
<evidence type="ECO:0000256" key="1">
    <source>
        <dbReference type="ARBA" id="ARBA00005721"/>
    </source>
</evidence>
<dbReference type="PANTHER" id="PTHR34297:SF1">
    <property type="entry name" value="ASP23_GLS24 FAMILY ENVELOPE STRESS RESPONSE PROTEIN"/>
    <property type="match status" value="1"/>
</dbReference>
<evidence type="ECO:0000313" key="3">
    <source>
        <dbReference type="Proteomes" id="UP001275436"/>
    </source>
</evidence>
<protein>
    <recommendedName>
        <fullName evidence="4">Asp23/Gls24 family envelope stress response protein</fullName>
    </recommendedName>
</protein>
<dbReference type="PANTHER" id="PTHR34297">
    <property type="entry name" value="HYPOTHETICAL CYTOSOLIC PROTEIN-RELATED"/>
    <property type="match status" value="1"/>
</dbReference>
<dbReference type="InterPro" id="IPR005531">
    <property type="entry name" value="Asp23"/>
</dbReference>
<reference evidence="2 3" key="1">
    <citation type="submission" date="2023-02" db="EMBL/GenBank/DDBJ databases">
        <title>Oceanobacillus kimchii IFOP_LL358 isolated form Alexandrium catenella lab strain.</title>
        <authorList>
            <person name="Gajardo G."/>
            <person name="Ueki S."/>
            <person name="Maruyama F."/>
        </authorList>
    </citation>
    <scope>NUCLEOTIDE SEQUENCE [LARGE SCALE GENOMIC DNA]</scope>
    <source>
        <strain evidence="2 3">IFOP_LL358</strain>
    </source>
</reference>
<evidence type="ECO:0008006" key="4">
    <source>
        <dbReference type="Google" id="ProtNLM"/>
    </source>
</evidence>
<dbReference type="Pfam" id="PF03780">
    <property type="entry name" value="Asp23"/>
    <property type="match status" value="1"/>
</dbReference>
<dbReference type="EMBL" id="BSKO01000001">
    <property type="protein sequence ID" value="GLO66538.1"/>
    <property type="molecule type" value="Genomic_DNA"/>
</dbReference>
<comment type="caution">
    <text evidence="2">The sequence shown here is derived from an EMBL/GenBank/DDBJ whole genome shotgun (WGS) entry which is preliminary data.</text>
</comment>
<dbReference type="Proteomes" id="UP001275436">
    <property type="component" value="Unassembled WGS sequence"/>
</dbReference>
<comment type="similarity">
    <text evidence="1">Belongs to the asp23 family.</text>
</comment>